<keyword evidence="1" id="KW-0732">Signal</keyword>
<dbReference type="Proteomes" id="UP000184480">
    <property type="component" value="Unassembled WGS sequence"/>
</dbReference>
<accession>A0A1M5GR49</accession>
<evidence type="ECO:0000313" key="3">
    <source>
        <dbReference type="EMBL" id="SHG06138.1"/>
    </source>
</evidence>
<dbReference type="Gene3D" id="2.160.20.120">
    <property type="match status" value="1"/>
</dbReference>
<dbReference type="Pfam" id="PF10988">
    <property type="entry name" value="DUF2807"/>
    <property type="match status" value="1"/>
</dbReference>
<reference evidence="4" key="1">
    <citation type="submission" date="2016-11" db="EMBL/GenBank/DDBJ databases">
        <authorList>
            <person name="Varghese N."/>
            <person name="Submissions S."/>
        </authorList>
    </citation>
    <scope>NUCLEOTIDE SEQUENCE [LARGE SCALE GENOMIC DNA]</scope>
    <source>
        <strain evidence="4">DSM 27370</strain>
    </source>
</reference>
<name>A0A1M5GR49_9BACT</name>
<protein>
    <submittedName>
        <fullName evidence="3">Putative auto-transporter adhesin, head GIN domain</fullName>
    </submittedName>
</protein>
<evidence type="ECO:0000313" key="4">
    <source>
        <dbReference type="Proteomes" id="UP000184480"/>
    </source>
</evidence>
<dbReference type="InterPro" id="IPR021255">
    <property type="entry name" value="DUF2807"/>
</dbReference>
<keyword evidence="4" id="KW-1185">Reference proteome</keyword>
<dbReference type="STRING" id="1346286.SAMN05444362_114101"/>
<dbReference type="OrthoDB" id="942536at2"/>
<dbReference type="AlphaFoldDB" id="A0A1M5GR49"/>
<evidence type="ECO:0000259" key="2">
    <source>
        <dbReference type="Pfam" id="PF10988"/>
    </source>
</evidence>
<dbReference type="RefSeq" id="WP_062181896.1">
    <property type="nucleotide sequence ID" value="NZ_BBXL01000014.1"/>
</dbReference>
<dbReference type="EMBL" id="FQUC01000014">
    <property type="protein sequence ID" value="SHG06138.1"/>
    <property type="molecule type" value="Genomic_DNA"/>
</dbReference>
<feature type="signal peptide" evidence="1">
    <location>
        <begin position="1"/>
        <end position="20"/>
    </location>
</feature>
<gene>
    <name evidence="3" type="ORF">SAMN05444362_114101</name>
</gene>
<feature type="domain" description="Putative auto-transporter adhesin head GIN" evidence="2">
    <location>
        <begin position="33"/>
        <end position="216"/>
    </location>
</feature>
<sequence>MKKQTLLLALFCILSITVYAQNIVSQKRQVSSFSGIKVCCAINVYITEGNSPSITVSANGDIIDKVITEVKNNVLSISVNNNKKKKFGRNDKIEVYVTASNLNLIEASSGSDIYGKSLINANIIKLNASSAGSIKLDLKANTVKCDASSGGDINLTGSANNAEATASSGGDVKMKGMIVLTASASASSGGDVSITVKNEIKASASSGGDVVYYGNPAKVAKSASSGGGVKKK</sequence>
<proteinExistence type="predicted"/>
<organism evidence="3 4">
    <name type="scientific">Dysgonomonas macrotermitis</name>
    <dbReference type="NCBI Taxonomy" id="1346286"/>
    <lineage>
        <taxon>Bacteria</taxon>
        <taxon>Pseudomonadati</taxon>
        <taxon>Bacteroidota</taxon>
        <taxon>Bacteroidia</taxon>
        <taxon>Bacteroidales</taxon>
        <taxon>Dysgonomonadaceae</taxon>
        <taxon>Dysgonomonas</taxon>
    </lineage>
</organism>
<evidence type="ECO:0000256" key="1">
    <source>
        <dbReference type="SAM" id="SignalP"/>
    </source>
</evidence>
<feature type="chain" id="PRO_5009910540" evidence="1">
    <location>
        <begin position="21"/>
        <end position="232"/>
    </location>
</feature>